<feature type="domain" description="Protein kinase" evidence="6">
    <location>
        <begin position="418"/>
        <end position="694"/>
    </location>
</feature>
<evidence type="ECO:0000313" key="8">
    <source>
        <dbReference type="Proteomes" id="UP001642540"/>
    </source>
</evidence>
<feature type="binding site" evidence="3">
    <location>
        <position position="452"/>
    </location>
    <ligand>
        <name>ATP</name>
        <dbReference type="ChEBI" id="CHEBI:30616"/>
    </ligand>
</feature>
<evidence type="ECO:0000256" key="1">
    <source>
        <dbReference type="ARBA" id="ARBA00004167"/>
    </source>
</evidence>
<accession>A0ABP1RF94</accession>
<evidence type="ECO:0000259" key="6">
    <source>
        <dbReference type="PROSITE" id="PS50011"/>
    </source>
</evidence>
<proteinExistence type="predicted"/>
<dbReference type="PRINTS" id="PR00109">
    <property type="entry name" value="TYRKINASE"/>
</dbReference>
<keyword evidence="3" id="KW-0067">ATP-binding</keyword>
<dbReference type="EMBL" id="CAXLJM020000072">
    <property type="protein sequence ID" value="CAL8126714.1"/>
    <property type="molecule type" value="Genomic_DNA"/>
</dbReference>
<dbReference type="InterPro" id="IPR008266">
    <property type="entry name" value="Tyr_kinase_AS"/>
</dbReference>
<dbReference type="Proteomes" id="UP001642540">
    <property type="component" value="Unassembled WGS sequence"/>
</dbReference>
<evidence type="ECO:0000256" key="5">
    <source>
        <dbReference type="SAM" id="Phobius"/>
    </source>
</evidence>
<dbReference type="SUPFAM" id="SSF56112">
    <property type="entry name" value="Protein kinase-like (PK-like)"/>
    <property type="match status" value="1"/>
</dbReference>
<dbReference type="InterPro" id="IPR011009">
    <property type="entry name" value="Kinase-like_dom_sf"/>
</dbReference>
<keyword evidence="3" id="KW-0547">Nucleotide-binding</keyword>
<feature type="compositionally biased region" description="Basic and acidic residues" evidence="4">
    <location>
        <begin position="264"/>
        <end position="280"/>
    </location>
</feature>
<dbReference type="PANTHER" id="PTHR24416:SF621">
    <property type="entry name" value="TYROSINE KINASE RECEPTOR CAD96CA"/>
    <property type="match status" value="1"/>
</dbReference>
<dbReference type="SMART" id="SM00219">
    <property type="entry name" value="TyrKc"/>
    <property type="match status" value="1"/>
</dbReference>
<comment type="subcellular location">
    <subcellularLocation>
        <location evidence="1">Membrane</location>
        <topology evidence="1">Single-pass membrane protein</topology>
    </subcellularLocation>
</comment>
<dbReference type="CDD" id="cd00192">
    <property type="entry name" value="PTKc"/>
    <property type="match status" value="1"/>
</dbReference>
<gene>
    <name evidence="7" type="ORF">ODALV1_LOCUS21521</name>
</gene>
<feature type="region of interest" description="Disordered" evidence="4">
    <location>
        <begin position="159"/>
        <end position="305"/>
    </location>
</feature>
<feature type="compositionally biased region" description="Polar residues" evidence="4">
    <location>
        <begin position="238"/>
        <end position="261"/>
    </location>
</feature>
<keyword evidence="8" id="KW-1185">Reference proteome</keyword>
<organism evidence="7 8">
    <name type="scientific">Orchesella dallaii</name>
    <dbReference type="NCBI Taxonomy" id="48710"/>
    <lineage>
        <taxon>Eukaryota</taxon>
        <taxon>Metazoa</taxon>
        <taxon>Ecdysozoa</taxon>
        <taxon>Arthropoda</taxon>
        <taxon>Hexapoda</taxon>
        <taxon>Collembola</taxon>
        <taxon>Entomobryomorpha</taxon>
        <taxon>Entomobryoidea</taxon>
        <taxon>Orchesellidae</taxon>
        <taxon>Orchesellinae</taxon>
        <taxon>Orchesella</taxon>
    </lineage>
</organism>
<dbReference type="PROSITE" id="PS00109">
    <property type="entry name" value="PROTEIN_KINASE_TYR"/>
    <property type="match status" value="1"/>
</dbReference>
<dbReference type="PANTHER" id="PTHR24416">
    <property type="entry name" value="TYROSINE-PROTEIN KINASE RECEPTOR"/>
    <property type="match status" value="1"/>
</dbReference>
<dbReference type="InterPro" id="IPR020635">
    <property type="entry name" value="Tyr_kinase_cat_dom"/>
</dbReference>
<dbReference type="InterPro" id="IPR000719">
    <property type="entry name" value="Prot_kinase_dom"/>
</dbReference>
<keyword evidence="5" id="KW-0812">Transmembrane</keyword>
<dbReference type="PROSITE" id="PS00107">
    <property type="entry name" value="PROTEIN_KINASE_ATP"/>
    <property type="match status" value="1"/>
</dbReference>
<comment type="caution">
    <text evidence="7">The sequence shown here is derived from an EMBL/GenBank/DDBJ whole genome shotgun (WGS) entry which is preliminary data.</text>
</comment>
<dbReference type="PROSITE" id="PS50011">
    <property type="entry name" value="PROTEIN_KINASE_DOM"/>
    <property type="match status" value="1"/>
</dbReference>
<dbReference type="InterPro" id="IPR017441">
    <property type="entry name" value="Protein_kinase_ATP_BS"/>
</dbReference>
<feature type="compositionally biased region" description="Low complexity" evidence="4">
    <location>
        <begin position="289"/>
        <end position="304"/>
    </location>
</feature>
<feature type="transmembrane region" description="Helical" evidence="5">
    <location>
        <begin position="319"/>
        <end position="344"/>
    </location>
</feature>
<sequence length="721" mass="80542">MFEKLKKLQQRIKSVYIMPVFITKTCLLVILLQLCSDCIADFDPPFTTPVTFRVSNNFWRIHEDEVVGTRVADIRRTRESSGMNVTFKVEKSHFGEDISEHFRVDAKPGGSANIILQKSFQGFGDREFLVSVVGYVSSSSRTTRVDIRVRIDAPSENSEAKLPILPKDTQSFLPPPGSITPSPPPDVIDNNFPENPSATSSSSPSSTSTVPKTTSGTDSTKPQEDGLSPDTPVFQPHVPTSHNSSYSDQTSPSTYPPTYNVPTKDPHLTEPLDHDKKDYPEIPGNDIGETAAANSAKENSSNKTVGVGVPQGENGDGNMALVTTIPIVAILAIILITASTLYLVNKRNKVKKRPVKEIRKESAVTINSNNTMSGEGEPPTALQQWVGKRAQSNRYESWAPDAVPTQARDRWEFPRHHLQIGGILGEGCFGQVWRCEALNIDGKEGTSTVAVKTLKESAGDRERQDLLSELTVMKMLDPHPNVVRLLGSCTDKDPIFVIMEYVALGKLQTYLRSSRASHYYGNLHGDSTSLSSKDLTSFAYQVSRGMEYLASKGIIHRDLAARNILIDKERICKVADFGFARDIVDNHVYERKSDGRLPIRWMAPEALYDNLFTTKTDVWSFGVLMWEIVTLGSTPYPGMAAAEVMRKVRDGYRLEKPEHCRRELYNIMFYCWAHNPVDRPSFSDLVNFLSHLLFSETDYIELDRFPDHDYYNMASLSGEKL</sequence>
<evidence type="ECO:0000313" key="7">
    <source>
        <dbReference type="EMBL" id="CAL8126714.1"/>
    </source>
</evidence>
<dbReference type="InterPro" id="IPR050122">
    <property type="entry name" value="RTK"/>
</dbReference>
<evidence type="ECO:0000256" key="2">
    <source>
        <dbReference type="ARBA" id="ARBA00051243"/>
    </source>
</evidence>
<name>A0ABP1RF94_9HEXA</name>
<dbReference type="Gene3D" id="3.30.200.20">
    <property type="entry name" value="Phosphorylase Kinase, domain 1"/>
    <property type="match status" value="1"/>
</dbReference>
<evidence type="ECO:0000256" key="4">
    <source>
        <dbReference type="SAM" id="MobiDB-lite"/>
    </source>
</evidence>
<feature type="compositionally biased region" description="Low complexity" evidence="4">
    <location>
        <begin position="196"/>
        <end position="217"/>
    </location>
</feature>
<protein>
    <recommendedName>
        <fullName evidence="6">Protein kinase domain-containing protein</fullName>
    </recommendedName>
</protein>
<feature type="compositionally biased region" description="Pro residues" evidence="4">
    <location>
        <begin position="173"/>
        <end position="186"/>
    </location>
</feature>
<reference evidence="7 8" key="1">
    <citation type="submission" date="2024-08" db="EMBL/GenBank/DDBJ databases">
        <authorList>
            <person name="Cucini C."/>
            <person name="Frati F."/>
        </authorList>
    </citation>
    <scope>NUCLEOTIDE SEQUENCE [LARGE SCALE GENOMIC DNA]</scope>
</reference>
<keyword evidence="5" id="KW-1133">Transmembrane helix</keyword>
<dbReference type="Pfam" id="PF07714">
    <property type="entry name" value="PK_Tyr_Ser-Thr"/>
    <property type="match status" value="1"/>
</dbReference>
<dbReference type="InterPro" id="IPR001245">
    <property type="entry name" value="Ser-Thr/Tyr_kinase_cat_dom"/>
</dbReference>
<keyword evidence="5" id="KW-0472">Membrane</keyword>
<dbReference type="Gene3D" id="1.10.510.10">
    <property type="entry name" value="Transferase(Phosphotransferase) domain 1"/>
    <property type="match status" value="1"/>
</dbReference>
<evidence type="ECO:0000256" key="3">
    <source>
        <dbReference type="PROSITE-ProRule" id="PRU10141"/>
    </source>
</evidence>
<comment type="catalytic activity">
    <reaction evidence="2">
        <text>L-tyrosyl-[protein] + ATP = O-phospho-L-tyrosyl-[protein] + ADP + H(+)</text>
        <dbReference type="Rhea" id="RHEA:10596"/>
        <dbReference type="Rhea" id="RHEA-COMP:10136"/>
        <dbReference type="Rhea" id="RHEA-COMP:20101"/>
        <dbReference type="ChEBI" id="CHEBI:15378"/>
        <dbReference type="ChEBI" id="CHEBI:30616"/>
        <dbReference type="ChEBI" id="CHEBI:46858"/>
        <dbReference type="ChEBI" id="CHEBI:61978"/>
        <dbReference type="ChEBI" id="CHEBI:456216"/>
        <dbReference type="EC" id="2.7.10.1"/>
    </reaction>
</comment>